<feature type="transmembrane region" description="Helical" evidence="8">
    <location>
        <begin position="252"/>
        <end position="271"/>
    </location>
</feature>
<dbReference type="OrthoDB" id="9810457at2"/>
<dbReference type="Pfam" id="PF03547">
    <property type="entry name" value="Mem_trans"/>
    <property type="match status" value="2"/>
</dbReference>
<keyword evidence="6 8" id="KW-1133">Transmembrane helix</keyword>
<dbReference type="InterPro" id="IPR038770">
    <property type="entry name" value="Na+/solute_symporter_sf"/>
</dbReference>
<name>A0A5Q2QA45_9GAMM</name>
<feature type="transmembrane region" description="Helical" evidence="8">
    <location>
        <begin position="96"/>
        <end position="115"/>
    </location>
</feature>
<dbReference type="Gene3D" id="1.20.1530.20">
    <property type="match status" value="1"/>
</dbReference>
<evidence type="ECO:0000256" key="8">
    <source>
        <dbReference type="SAM" id="Phobius"/>
    </source>
</evidence>
<accession>A0A5Q2QA45</accession>
<dbReference type="InterPro" id="IPR004776">
    <property type="entry name" value="Mem_transp_PIN-like"/>
</dbReference>
<reference evidence="9 10" key="1">
    <citation type="submission" date="2019-11" db="EMBL/GenBank/DDBJ databases">
        <authorList>
            <person name="Khan S.A."/>
            <person name="Jeon C.O."/>
            <person name="Chun B.H."/>
        </authorList>
    </citation>
    <scope>NUCLEOTIDE SEQUENCE [LARGE SCALE GENOMIC DNA]</scope>
    <source>
        <strain evidence="9 10">IMCC 1097</strain>
    </source>
</reference>
<evidence type="ECO:0000256" key="1">
    <source>
        <dbReference type="ARBA" id="ARBA00004651"/>
    </source>
</evidence>
<evidence type="ECO:0000256" key="5">
    <source>
        <dbReference type="ARBA" id="ARBA00022692"/>
    </source>
</evidence>
<feature type="transmembrane region" description="Helical" evidence="8">
    <location>
        <begin position="6"/>
        <end position="22"/>
    </location>
</feature>
<proteinExistence type="inferred from homology"/>
<evidence type="ECO:0000256" key="6">
    <source>
        <dbReference type="ARBA" id="ARBA00022989"/>
    </source>
</evidence>
<dbReference type="GO" id="GO:0055085">
    <property type="term" value="P:transmembrane transport"/>
    <property type="evidence" value="ECO:0007669"/>
    <property type="project" value="InterPro"/>
</dbReference>
<dbReference type="GO" id="GO:0005886">
    <property type="term" value="C:plasma membrane"/>
    <property type="evidence" value="ECO:0007669"/>
    <property type="project" value="UniProtKB-SubCell"/>
</dbReference>
<keyword evidence="4" id="KW-1003">Cell membrane</keyword>
<dbReference type="AlphaFoldDB" id="A0A5Q2QA45"/>
<keyword evidence="7 8" id="KW-0472">Membrane</keyword>
<evidence type="ECO:0000313" key="10">
    <source>
        <dbReference type="Proteomes" id="UP000388235"/>
    </source>
</evidence>
<evidence type="ECO:0000313" key="9">
    <source>
        <dbReference type="EMBL" id="QGG79854.1"/>
    </source>
</evidence>
<feature type="transmembrane region" description="Helical" evidence="8">
    <location>
        <begin position="224"/>
        <end position="246"/>
    </location>
</feature>
<feature type="transmembrane region" description="Helical" evidence="8">
    <location>
        <begin position="65"/>
        <end position="84"/>
    </location>
</feature>
<protein>
    <recommendedName>
        <fullName evidence="11">AEC family transporter</fullName>
    </recommendedName>
</protein>
<dbReference type="PANTHER" id="PTHR36838">
    <property type="entry name" value="AUXIN EFFLUX CARRIER FAMILY PROTEIN"/>
    <property type="match status" value="1"/>
</dbReference>
<feature type="transmembrane region" description="Helical" evidence="8">
    <location>
        <begin position="161"/>
        <end position="179"/>
    </location>
</feature>
<dbReference type="KEGG" id="llp:GH975_04395"/>
<feature type="transmembrane region" description="Helical" evidence="8">
    <location>
        <begin position="283"/>
        <end position="303"/>
    </location>
</feature>
<evidence type="ECO:0000256" key="7">
    <source>
        <dbReference type="ARBA" id="ARBA00023136"/>
    </source>
</evidence>
<organism evidence="9 10">
    <name type="scientific">Litorivicinus lipolyticus</name>
    <dbReference type="NCBI Taxonomy" id="418701"/>
    <lineage>
        <taxon>Bacteria</taxon>
        <taxon>Pseudomonadati</taxon>
        <taxon>Pseudomonadota</taxon>
        <taxon>Gammaproteobacteria</taxon>
        <taxon>Oceanospirillales</taxon>
        <taxon>Litorivicinaceae</taxon>
        <taxon>Litorivicinus</taxon>
    </lineage>
</organism>
<dbReference type="EMBL" id="CP045871">
    <property type="protein sequence ID" value="QGG79854.1"/>
    <property type="molecule type" value="Genomic_DNA"/>
</dbReference>
<evidence type="ECO:0000256" key="4">
    <source>
        <dbReference type="ARBA" id="ARBA00022475"/>
    </source>
</evidence>
<feature type="transmembrane region" description="Helical" evidence="8">
    <location>
        <begin position="127"/>
        <end position="149"/>
    </location>
</feature>
<comment type="similarity">
    <text evidence="2">Belongs to the auxin efflux carrier (TC 2.A.69) family.</text>
</comment>
<gene>
    <name evidence="9" type="ORF">GH975_04395</name>
</gene>
<feature type="transmembrane region" description="Helical" evidence="8">
    <location>
        <begin position="34"/>
        <end position="53"/>
    </location>
</feature>
<evidence type="ECO:0008006" key="11">
    <source>
        <dbReference type="Google" id="ProtNLM"/>
    </source>
</evidence>
<dbReference type="Proteomes" id="UP000388235">
    <property type="component" value="Chromosome"/>
</dbReference>
<dbReference type="PANTHER" id="PTHR36838:SF3">
    <property type="entry name" value="TRANSPORTER AUXIN EFFLUX CARRIER EC FAMILY"/>
    <property type="match status" value="1"/>
</dbReference>
<sequence>MSSLISIVLPVFAVIGLGWLAQRRGWLGDGGAGALNAFVFRIALPPLLFLAMARTPFEAFGQWRFLAAYLSGTAGVWVLVWWLAPRLGFNGFQARWLTCLGATFSNAIYLGIPLFETAFGALSAQPVILIALMMNLLLVGGSLIVLQAVSGEGTRAAIKETLSNPMLFAIGAGLLVSWFDIALGDGADRLLSLLAQAASPVALFALGVTLGVAGSGVRFGRPQWVLLVAKLFVHPALVALACWGFQADAINAQAAILIAAVPAGSLVHVVAARRGTLETESAALILLTTAVSVVTLTLLLEWLL</sequence>
<keyword evidence="5 8" id="KW-0812">Transmembrane</keyword>
<comment type="subcellular location">
    <subcellularLocation>
        <location evidence="1">Cell membrane</location>
        <topology evidence="1">Multi-pass membrane protein</topology>
    </subcellularLocation>
</comment>
<evidence type="ECO:0000256" key="3">
    <source>
        <dbReference type="ARBA" id="ARBA00022448"/>
    </source>
</evidence>
<feature type="transmembrane region" description="Helical" evidence="8">
    <location>
        <begin position="191"/>
        <end position="212"/>
    </location>
</feature>
<keyword evidence="10" id="KW-1185">Reference proteome</keyword>
<keyword evidence="3" id="KW-0813">Transport</keyword>
<evidence type="ECO:0000256" key="2">
    <source>
        <dbReference type="ARBA" id="ARBA00010145"/>
    </source>
</evidence>